<organism evidence="1 2">
    <name type="scientific">Diploptera punctata</name>
    <name type="common">Pacific beetle cockroach</name>
    <dbReference type="NCBI Taxonomy" id="6984"/>
    <lineage>
        <taxon>Eukaryota</taxon>
        <taxon>Metazoa</taxon>
        <taxon>Ecdysozoa</taxon>
        <taxon>Arthropoda</taxon>
        <taxon>Hexapoda</taxon>
        <taxon>Insecta</taxon>
        <taxon>Pterygota</taxon>
        <taxon>Neoptera</taxon>
        <taxon>Polyneoptera</taxon>
        <taxon>Dictyoptera</taxon>
        <taxon>Blattodea</taxon>
        <taxon>Blaberoidea</taxon>
        <taxon>Blaberidae</taxon>
        <taxon>Diplopterinae</taxon>
        <taxon>Diploptera</taxon>
    </lineage>
</organism>
<feature type="non-terminal residue" evidence="1">
    <location>
        <position position="76"/>
    </location>
</feature>
<protein>
    <submittedName>
        <fullName evidence="1">Uncharacterized protein</fullName>
    </submittedName>
</protein>
<sequence length="76" mass="8748">EQCLALHGYKENSRPKITSEIIQEFVGLRTKLTERTKETRNNKQLTNAKEIEPLSLKFYNSQLNSKKLLITVRGSA</sequence>
<evidence type="ECO:0000313" key="2">
    <source>
        <dbReference type="Proteomes" id="UP001233999"/>
    </source>
</evidence>
<feature type="non-terminal residue" evidence="1">
    <location>
        <position position="1"/>
    </location>
</feature>
<keyword evidence="2" id="KW-1185">Reference proteome</keyword>
<reference evidence="1" key="1">
    <citation type="journal article" date="2023" name="IScience">
        <title>Live-bearing cockroach genome reveals convergent evolutionary mechanisms linked to viviparity in insects and beyond.</title>
        <authorList>
            <person name="Fouks B."/>
            <person name="Harrison M.C."/>
            <person name="Mikhailova A.A."/>
            <person name="Marchal E."/>
            <person name="English S."/>
            <person name="Carruthers M."/>
            <person name="Jennings E.C."/>
            <person name="Chiamaka E.L."/>
            <person name="Frigard R.A."/>
            <person name="Pippel M."/>
            <person name="Attardo G.M."/>
            <person name="Benoit J.B."/>
            <person name="Bornberg-Bauer E."/>
            <person name="Tobe S.S."/>
        </authorList>
    </citation>
    <scope>NUCLEOTIDE SEQUENCE</scope>
    <source>
        <strain evidence="1">Stay&amp;Tobe</strain>
    </source>
</reference>
<proteinExistence type="predicted"/>
<reference evidence="1" key="2">
    <citation type="submission" date="2023-05" db="EMBL/GenBank/DDBJ databases">
        <authorList>
            <person name="Fouks B."/>
        </authorList>
    </citation>
    <scope>NUCLEOTIDE SEQUENCE</scope>
    <source>
        <strain evidence="1">Stay&amp;Tobe</strain>
        <tissue evidence="1">Testes</tissue>
    </source>
</reference>
<comment type="caution">
    <text evidence="1">The sequence shown here is derived from an EMBL/GenBank/DDBJ whole genome shotgun (WGS) entry which is preliminary data.</text>
</comment>
<dbReference type="EMBL" id="JASPKZ010003840">
    <property type="protein sequence ID" value="KAJ9592336.1"/>
    <property type="molecule type" value="Genomic_DNA"/>
</dbReference>
<dbReference type="AlphaFoldDB" id="A0AAD8A5G5"/>
<dbReference type="Proteomes" id="UP001233999">
    <property type="component" value="Unassembled WGS sequence"/>
</dbReference>
<gene>
    <name evidence="1" type="ORF">L9F63_001126</name>
</gene>
<name>A0AAD8A5G5_DIPPU</name>
<evidence type="ECO:0000313" key="1">
    <source>
        <dbReference type="EMBL" id="KAJ9592336.1"/>
    </source>
</evidence>
<accession>A0AAD8A5G5</accession>